<gene>
    <name evidence="2" type="ORF">TTAC_LOCUS4337</name>
</gene>
<keyword evidence="3" id="KW-1185">Reference proteome</keyword>
<feature type="region of interest" description="Disordered" evidence="1">
    <location>
        <begin position="1"/>
        <end position="21"/>
    </location>
</feature>
<reference evidence="2 3" key="2">
    <citation type="submission" date="2018-11" db="EMBL/GenBank/DDBJ databases">
        <authorList>
            <consortium name="Pathogen Informatics"/>
        </authorList>
    </citation>
    <scope>NUCLEOTIDE SEQUENCE [LARGE SCALE GENOMIC DNA]</scope>
</reference>
<feature type="compositionally biased region" description="Low complexity" evidence="1">
    <location>
        <begin position="155"/>
        <end position="166"/>
    </location>
</feature>
<evidence type="ECO:0000313" key="2">
    <source>
        <dbReference type="EMBL" id="VDM24703.1"/>
    </source>
</evidence>
<evidence type="ECO:0000313" key="3">
    <source>
        <dbReference type="Proteomes" id="UP000274429"/>
    </source>
</evidence>
<dbReference type="AlphaFoldDB" id="A0A0R3WUB2"/>
<accession>A0A0R3WUB2</accession>
<feature type="compositionally biased region" description="Polar residues" evidence="1">
    <location>
        <begin position="132"/>
        <end position="142"/>
    </location>
</feature>
<organism evidence="4">
    <name type="scientific">Hydatigena taeniaeformis</name>
    <name type="common">Feline tapeworm</name>
    <name type="synonym">Taenia taeniaeformis</name>
    <dbReference type="NCBI Taxonomy" id="6205"/>
    <lineage>
        <taxon>Eukaryota</taxon>
        <taxon>Metazoa</taxon>
        <taxon>Spiralia</taxon>
        <taxon>Lophotrochozoa</taxon>
        <taxon>Platyhelminthes</taxon>
        <taxon>Cestoda</taxon>
        <taxon>Eucestoda</taxon>
        <taxon>Cyclophyllidea</taxon>
        <taxon>Taeniidae</taxon>
        <taxon>Hydatigera</taxon>
    </lineage>
</organism>
<sequence length="195" mass="21200">MHDRNRHRPVGPALPPQHSIARAQPPHHTALQSVVNEIAVQLSNSGNWGEMCAPSPPDTPLHLKSRRHISVVLHVPHPLLRSVVPLHPTSHHLTSRLTRHPHYCAPRLIVTLCAGGSLSDCRLQYQLIPHTTPQLHHSTSPNAHPIPDRNHGLLSSPDSDPTASSPHLNSGNTANPPHLTSRIASCVDACVLELA</sequence>
<reference evidence="4" key="1">
    <citation type="submission" date="2017-02" db="UniProtKB">
        <authorList>
            <consortium name="WormBaseParasite"/>
        </authorList>
    </citation>
    <scope>IDENTIFICATION</scope>
</reference>
<dbReference type="Proteomes" id="UP000274429">
    <property type="component" value="Unassembled WGS sequence"/>
</dbReference>
<dbReference type="EMBL" id="UYWX01004180">
    <property type="protein sequence ID" value="VDM24703.1"/>
    <property type="molecule type" value="Genomic_DNA"/>
</dbReference>
<name>A0A0R3WUB2_HYDTA</name>
<protein>
    <submittedName>
        <fullName evidence="2 4">Uncharacterized protein</fullName>
    </submittedName>
</protein>
<dbReference type="WBParaSite" id="TTAC_0000435201-mRNA-1">
    <property type="protein sequence ID" value="TTAC_0000435201-mRNA-1"/>
    <property type="gene ID" value="TTAC_0000435201"/>
</dbReference>
<feature type="region of interest" description="Disordered" evidence="1">
    <location>
        <begin position="132"/>
        <end position="177"/>
    </location>
</feature>
<evidence type="ECO:0000256" key="1">
    <source>
        <dbReference type="SAM" id="MobiDB-lite"/>
    </source>
</evidence>
<proteinExistence type="predicted"/>
<evidence type="ECO:0000313" key="4">
    <source>
        <dbReference type="WBParaSite" id="TTAC_0000435201-mRNA-1"/>
    </source>
</evidence>